<gene>
    <name evidence="2" type="ORF">K7432_016552</name>
</gene>
<keyword evidence="3" id="KW-1185">Reference proteome</keyword>
<evidence type="ECO:0000313" key="3">
    <source>
        <dbReference type="Proteomes" id="UP001479436"/>
    </source>
</evidence>
<feature type="region of interest" description="Disordered" evidence="1">
    <location>
        <begin position="1"/>
        <end position="46"/>
    </location>
</feature>
<proteinExistence type="predicted"/>
<dbReference type="Proteomes" id="UP001479436">
    <property type="component" value="Unassembled WGS sequence"/>
</dbReference>
<name>A0ABR2VLR1_9FUNG</name>
<feature type="region of interest" description="Disordered" evidence="1">
    <location>
        <begin position="61"/>
        <end position="103"/>
    </location>
</feature>
<organism evidence="2 3">
    <name type="scientific">Basidiobolus ranarum</name>
    <dbReference type="NCBI Taxonomy" id="34480"/>
    <lineage>
        <taxon>Eukaryota</taxon>
        <taxon>Fungi</taxon>
        <taxon>Fungi incertae sedis</taxon>
        <taxon>Zoopagomycota</taxon>
        <taxon>Entomophthoromycotina</taxon>
        <taxon>Basidiobolomycetes</taxon>
        <taxon>Basidiobolales</taxon>
        <taxon>Basidiobolaceae</taxon>
        <taxon>Basidiobolus</taxon>
    </lineage>
</organism>
<comment type="caution">
    <text evidence="2">The sequence shown here is derived from an EMBL/GenBank/DDBJ whole genome shotgun (WGS) entry which is preliminary data.</text>
</comment>
<protein>
    <submittedName>
        <fullName evidence="2">Uncharacterized protein</fullName>
    </submittedName>
</protein>
<evidence type="ECO:0000313" key="2">
    <source>
        <dbReference type="EMBL" id="KAK9675263.1"/>
    </source>
</evidence>
<feature type="compositionally biased region" description="Basic residues" evidence="1">
    <location>
        <begin position="80"/>
        <end position="95"/>
    </location>
</feature>
<sequence length="103" mass="11209">NDDEDDDEGDDDDEDDDEEDNGVDKGHDITGTHTDQNAAHGESGQVVKVVSDSKISDKSEILGSKLGASPSGSKDIHTSKGPKSHQTKGHGFRRRFYLEVSRR</sequence>
<feature type="compositionally biased region" description="Acidic residues" evidence="1">
    <location>
        <begin position="1"/>
        <end position="21"/>
    </location>
</feature>
<accession>A0ABR2VLR1</accession>
<evidence type="ECO:0000256" key="1">
    <source>
        <dbReference type="SAM" id="MobiDB-lite"/>
    </source>
</evidence>
<reference evidence="2 3" key="1">
    <citation type="submission" date="2023-04" db="EMBL/GenBank/DDBJ databases">
        <title>Genome of Basidiobolus ranarum AG-B5.</title>
        <authorList>
            <person name="Stajich J.E."/>
            <person name="Carter-House D."/>
            <person name="Gryganskyi A."/>
        </authorList>
    </citation>
    <scope>NUCLEOTIDE SEQUENCE [LARGE SCALE GENOMIC DNA]</scope>
    <source>
        <strain evidence="2 3">AG-B5</strain>
    </source>
</reference>
<feature type="non-terminal residue" evidence="2">
    <location>
        <position position="1"/>
    </location>
</feature>
<dbReference type="EMBL" id="JASJQH010009680">
    <property type="protein sequence ID" value="KAK9675263.1"/>
    <property type="molecule type" value="Genomic_DNA"/>
</dbReference>